<keyword evidence="3" id="KW-1185">Reference proteome</keyword>
<dbReference type="GO" id="GO:0006644">
    <property type="term" value="P:phospholipid metabolic process"/>
    <property type="evidence" value="ECO:0007669"/>
    <property type="project" value="InterPro"/>
</dbReference>
<dbReference type="OrthoDB" id="6619655at2759"/>
<dbReference type="InterPro" id="IPR036444">
    <property type="entry name" value="PLipase_A2_dom_sf"/>
</dbReference>
<dbReference type="GO" id="GO:0004623">
    <property type="term" value="F:phospholipase A2 activity"/>
    <property type="evidence" value="ECO:0007669"/>
    <property type="project" value="InterPro"/>
</dbReference>
<gene>
    <name evidence="2" type="ORF">AGLY_005601</name>
</gene>
<name>A0A6G0TT99_APHGL</name>
<dbReference type="Pfam" id="PF08398">
    <property type="entry name" value="Phospholip_A2_4"/>
    <property type="match status" value="1"/>
</dbReference>
<feature type="domain" description="Phospholipase A2-like" evidence="1">
    <location>
        <begin position="26"/>
        <end position="84"/>
    </location>
</feature>
<sequence length="450" mass="48864">MLSRSKYKSNSGAGLLNTVINSLPFELHLPGYQYCGPGTNLKKRLALGQPGINGLDSACKEHDIAYDKSNSLTDRSAADSVLEERAWSRAGAKDADFKEKAAAWFVTTGMKAKRKIGNGCGFSSIVGACKKALKKSLKSCSGTPNMNSLIKSTVLVAQKHVKCAAGSRSKKINKNKPPRVIRVPKTGGSLTLIPVLAGLSALGTLAGGVANIVRTIRGIRSDVGTFVHLDRLPVAPRREEAAVVNLDFEKNKGTHWVCYKKTGKSVLYFDSFGNLRPPLELEKYFKGCDIEYNYERTQAYDTFNCAAGMTSQTVSLSGNSSELECHFFPPLELPDKSVIGLLSIQTYNSIPNVEAGCDTLHIIRGGLEGATKIKIPTGCYEIITLETKIRGLLKDIGVNFFSLSTDNSTLKCAVYCNSDIDLNVEDSIAPLLGFDKRVLTRGRKHESDRV</sequence>
<protein>
    <recommendedName>
        <fullName evidence="1">Phospholipase A2-like domain-containing protein</fullName>
    </recommendedName>
</protein>
<organism evidence="2 3">
    <name type="scientific">Aphis glycines</name>
    <name type="common">Soybean aphid</name>
    <dbReference type="NCBI Taxonomy" id="307491"/>
    <lineage>
        <taxon>Eukaryota</taxon>
        <taxon>Metazoa</taxon>
        <taxon>Ecdysozoa</taxon>
        <taxon>Arthropoda</taxon>
        <taxon>Hexapoda</taxon>
        <taxon>Insecta</taxon>
        <taxon>Pterygota</taxon>
        <taxon>Neoptera</taxon>
        <taxon>Paraneoptera</taxon>
        <taxon>Hemiptera</taxon>
        <taxon>Sternorrhyncha</taxon>
        <taxon>Aphidomorpha</taxon>
        <taxon>Aphidoidea</taxon>
        <taxon>Aphididae</taxon>
        <taxon>Aphidini</taxon>
        <taxon>Aphis</taxon>
        <taxon>Aphis</taxon>
    </lineage>
</organism>
<proteinExistence type="predicted"/>
<dbReference type="EMBL" id="VYZN01000016">
    <property type="protein sequence ID" value="KAE9538502.1"/>
    <property type="molecule type" value="Genomic_DNA"/>
</dbReference>
<comment type="caution">
    <text evidence="2">The sequence shown here is derived from an EMBL/GenBank/DDBJ whole genome shotgun (WGS) entry which is preliminary data.</text>
</comment>
<dbReference type="InterPro" id="IPR013607">
    <property type="entry name" value="Phospholipase_A2-like"/>
</dbReference>
<evidence type="ECO:0000259" key="1">
    <source>
        <dbReference type="Pfam" id="PF08398"/>
    </source>
</evidence>
<reference evidence="2 3" key="1">
    <citation type="submission" date="2019-08" db="EMBL/GenBank/DDBJ databases">
        <title>The genome of the soybean aphid Biotype 1, its phylome, world population structure and adaptation to the North American continent.</title>
        <authorList>
            <person name="Giordano R."/>
            <person name="Donthu R.K."/>
            <person name="Hernandez A.G."/>
            <person name="Wright C.L."/>
            <person name="Zimin A.V."/>
        </authorList>
    </citation>
    <scope>NUCLEOTIDE SEQUENCE [LARGE SCALE GENOMIC DNA]</scope>
    <source>
        <tissue evidence="2">Whole aphids</tissue>
    </source>
</reference>
<accession>A0A6G0TT99</accession>
<dbReference type="GO" id="GO:0005198">
    <property type="term" value="F:structural molecule activity"/>
    <property type="evidence" value="ECO:0007669"/>
    <property type="project" value="InterPro"/>
</dbReference>
<dbReference type="GO" id="GO:0050482">
    <property type="term" value="P:arachidonate secretion"/>
    <property type="evidence" value="ECO:0007669"/>
    <property type="project" value="InterPro"/>
</dbReference>
<evidence type="ECO:0000313" key="3">
    <source>
        <dbReference type="Proteomes" id="UP000475862"/>
    </source>
</evidence>
<dbReference type="Gene3D" id="1.20.90.10">
    <property type="entry name" value="Phospholipase A2 domain"/>
    <property type="match status" value="1"/>
</dbReference>
<feature type="non-terminal residue" evidence="2">
    <location>
        <position position="450"/>
    </location>
</feature>
<dbReference type="Proteomes" id="UP000475862">
    <property type="component" value="Unassembled WGS sequence"/>
</dbReference>
<evidence type="ECO:0000313" key="2">
    <source>
        <dbReference type="EMBL" id="KAE9538502.1"/>
    </source>
</evidence>
<dbReference type="AlphaFoldDB" id="A0A6G0TT99"/>